<evidence type="ECO:0000313" key="4">
    <source>
        <dbReference type="EMBL" id="CAI9108461.1"/>
    </source>
</evidence>
<comment type="similarity">
    <text evidence="1">Belongs to the UDP-glycosyltransferase family.</text>
</comment>
<gene>
    <name evidence="4" type="ORF">OLC1_LOCUS16546</name>
</gene>
<keyword evidence="2" id="KW-0328">Glycosyltransferase</keyword>
<evidence type="ECO:0000256" key="1">
    <source>
        <dbReference type="ARBA" id="ARBA00009995"/>
    </source>
</evidence>
<evidence type="ECO:0000313" key="5">
    <source>
        <dbReference type="Proteomes" id="UP001161247"/>
    </source>
</evidence>
<evidence type="ECO:0000256" key="2">
    <source>
        <dbReference type="ARBA" id="ARBA00022676"/>
    </source>
</evidence>
<evidence type="ECO:0000256" key="3">
    <source>
        <dbReference type="ARBA" id="ARBA00022679"/>
    </source>
</evidence>
<organism evidence="4 5">
    <name type="scientific">Oldenlandia corymbosa var. corymbosa</name>
    <dbReference type="NCBI Taxonomy" id="529605"/>
    <lineage>
        <taxon>Eukaryota</taxon>
        <taxon>Viridiplantae</taxon>
        <taxon>Streptophyta</taxon>
        <taxon>Embryophyta</taxon>
        <taxon>Tracheophyta</taxon>
        <taxon>Spermatophyta</taxon>
        <taxon>Magnoliopsida</taxon>
        <taxon>eudicotyledons</taxon>
        <taxon>Gunneridae</taxon>
        <taxon>Pentapetalae</taxon>
        <taxon>asterids</taxon>
        <taxon>lamiids</taxon>
        <taxon>Gentianales</taxon>
        <taxon>Rubiaceae</taxon>
        <taxon>Rubioideae</taxon>
        <taxon>Spermacoceae</taxon>
        <taxon>Hedyotis-Oldenlandia complex</taxon>
        <taxon>Oldenlandia</taxon>
    </lineage>
</organism>
<dbReference type="PROSITE" id="PS00375">
    <property type="entry name" value="UDPGT"/>
    <property type="match status" value="2"/>
</dbReference>
<dbReference type="FunFam" id="3.40.50.2000:FF:000019">
    <property type="entry name" value="Glycosyltransferase"/>
    <property type="match status" value="2"/>
</dbReference>
<name>A0AAV1DKP8_OLDCO</name>
<sequence>MESGNQSNNKVHILAIPYPSQGHINPMLQFCKRLISKSKGLKATLAVTNFIAKTNKPKSETVQIVSISDGFDEGGFLQAESIESYLKHLQESGTRTLIELIKGYQNSGNPIHSIVYDSFLPWVLDVAKEFGLVSAAFFTQPCAVNFVYYYVHHGLLKLPVSSFPLSMPGLPPLDRFDLPSFIAFEGSYPAYFELVKQQFLNADQADFVLVNTFYELEIEVVRWLEDQYPIKTIGPSTPSMYVDKRIEDDKGYAINLFKQNRDDILRWLDSKEINSVVYISFGSLANLGKDQMEEIGRGLVSSNCNFLWVVRSTEVDKVPNELISEAEDRGLIVNWCPQLEVLAHEAVGCFVTHCGWNSTMEALSLGVPMVTMPVWVDQTTNSKFIVDVWQTGIRLKACESDGIVTKEEVEIVIKEVMLGEKSSELRNNALKWKELAKEAINEGGSSDKHIEEFVYDLMIFYKNGHRLWIVTISCCGYQHWQQIPVVRLRLESGELRSRDEAVEQRDFAHKVNRDFFVVFFLDENRGYGSFSSSQINGSPSITIVSLWTNARDCWTGFNNEVKVLSSLCKVSPGVYLEGFSTVQTNVVLVHRGRTGLLSTIIPIILLIEGPQYREHHTSDGHKVGEPRVLPRVDTPKLKPIDSNLVDKANFVNATIKQESTKIIYLSRETQKSVENSQSRVKVEETKMASKPHVLVLILPVQGHINPLLQFSKILASKGIKITVVITNPIETTTSLAGNQSELIKFECIPAERIKEEAQVAEKQLAHHQDSNEAKIETLKARVLEYLPLILEGKASSGEPVKVVVYDSLMPYVSDVAKEVGISGAAFFTQSAVVSAIYYHLHEGAVELPLKKEQIKASLPSVPYVFKPKDLPSFVNDSAGTYSSVLRCVLDQSLSFHKADWVLINTLESLELQTVRWMVSHFPKFKTIGPTIPTMYLHNRMEDDRDSGISLFKPEIEACKQWLDTKSNGTVVYVSFGSMVNLSEEEMTEIAWGLVKSKCHFLWVIRASEESKLPTNFASEVGEKGLIVNWCSQLEVLDHDAVGCFLTHCGWNSTLEALSLGVPMVVMPRSGDQPTNAKLIVDVWQTGLRLEAGEDGIVRR</sequence>
<dbReference type="GO" id="GO:0080044">
    <property type="term" value="F:quercetin 7-O-glucosyltransferase activity"/>
    <property type="evidence" value="ECO:0007669"/>
    <property type="project" value="TreeGrafter"/>
</dbReference>
<protein>
    <submittedName>
        <fullName evidence="4">OLC1v1008050C1</fullName>
    </submittedName>
</protein>
<keyword evidence="3" id="KW-0808">Transferase</keyword>
<keyword evidence="5" id="KW-1185">Reference proteome</keyword>
<dbReference type="FunFam" id="3.40.50.2000:FF:000057">
    <property type="entry name" value="Glycosyltransferase"/>
    <property type="match status" value="1"/>
</dbReference>
<dbReference type="PANTHER" id="PTHR11926">
    <property type="entry name" value="GLUCOSYL/GLUCURONOSYL TRANSFERASES"/>
    <property type="match status" value="1"/>
</dbReference>
<dbReference type="GO" id="GO:0080043">
    <property type="term" value="F:quercetin 3-O-glucosyltransferase activity"/>
    <property type="evidence" value="ECO:0007669"/>
    <property type="project" value="TreeGrafter"/>
</dbReference>
<dbReference type="Gene3D" id="3.40.50.2000">
    <property type="entry name" value="Glycogen Phosphorylase B"/>
    <property type="match status" value="4"/>
</dbReference>
<dbReference type="SUPFAM" id="SSF53756">
    <property type="entry name" value="UDP-Glycosyltransferase/glycogen phosphorylase"/>
    <property type="match status" value="2"/>
</dbReference>
<accession>A0AAV1DKP8</accession>
<dbReference type="Proteomes" id="UP001161247">
    <property type="component" value="Chromosome 6"/>
</dbReference>
<reference evidence="4" key="1">
    <citation type="submission" date="2023-03" db="EMBL/GenBank/DDBJ databases">
        <authorList>
            <person name="Julca I."/>
        </authorList>
    </citation>
    <scope>NUCLEOTIDE SEQUENCE</scope>
</reference>
<dbReference type="InterPro" id="IPR035595">
    <property type="entry name" value="UDP_glycos_trans_CS"/>
</dbReference>
<dbReference type="Pfam" id="PF00201">
    <property type="entry name" value="UDPGT"/>
    <property type="match status" value="2"/>
</dbReference>
<proteinExistence type="inferred from homology"/>
<dbReference type="PANTHER" id="PTHR11926:SF1553">
    <property type="entry name" value="GLYCOSYLTRANSFERASE"/>
    <property type="match status" value="1"/>
</dbReference>
<dbReference type="AlphaFoldDB" id="A0AAV1DKP8"/>
<dbReference type="InterPro" id="IPR002213">
    <property type="entry name" value="UDP_glucos_trans"/>
</dbReference>
<dbReference type="CDD" id="cd03784">
    <property type="entry name" value="GT1_Gtf-like"/>
    <property type="match status" value="2"/>
</dbReference>
<dbReference type="EMBL" id="OX459123">
    <property type="protein sequence ID" value="CAI9108461.1"/>
    <property type="molecule type" value="Genomic_DNA"/>
</dbReference>